<dbReference type="AlphaFoldDB" id="A0A9W9I8T2"/>
<sequence length="112" mass="11840">MMIVEALVETALGADRLAAHLGEIALEGTMHDTASVENGLQVLQTQIAWVTDTAAIDTATTVTTAIAVANGHHEDNEALDPGLALRADHAPLHKHFNGAGHYLRNPTPFQAN</sequence>
<reference evidence="1" key="1">
    <citation type="submission" date="2022-11" db="EMBL/GenBank/DDBJ databases">
        <authorList>
            <person name="Petersen C."/>
        </authorList>
    </citation>
    <scope>NUCLEOTIDE SEQUENCE</scope>
    <source>
        <strain evidence="1">IBT 26290</strain>
    </source>
</reference>
<keyword evidence="2" id="KW-1185">Reference proteome</keyword>
<evidence type="ECO:0000313" key="2">
    <source>
        <dbReference type="Proteomes" id="UP001149163"/>
    </source>
</evidence>
<accession>A0A9W9I8T2</accession>
<dbReference type="EMBL" id="JAPQKN010000002">
    <property type="protein sequence ID" value="KAJ5167962.1"/>
    <property type="molecule type" value="Genomic_DNA"/>
</dbReference>
<dbReference type="RefSeq" id="XP_056544423.1">
    <property type="nucleotide sequence ID" value="XM_056685681.1"/>
</dbReference>
<comment type="caution">
    <text evidence="1">The sequence shown here is derived from an EMBL/GenBank/DDBJ whole genome shotgun (WGS) entry which is preliminary data.</text>
</comment>
<gene>
    <name evidence="1" type="ORF">N7482_003556</name>
</gene>
<dbReference type="Proteomes" id="UP001149163">
    <property type="component" value="Unassembled WGS sequence"/>
</dbReference>
<protein>
    <submittedName>
        <fullName evidence="1">Uncharacterized protein</fullName>
    </submittedName>
</protein>
<name>A0A9W9I8T2_9EURO</name>
<organism evidence="1 2">
    <name type="scientific">Penicillium canariense</name>
    <dbReference type="NCBI Taxonomy" id="189055"/>
    <lineage>
        <taxon>Eukaryota</taxon>
        <taxon>Fungi</taxon>
        <taxon>Dikarya</taxon>
        <taxon>Ascomycota</taxon>
        <taxon>Pezizomycotina</taxon>
        <taxon>Eurotiomycetes</taxon>
        <taxon>Eurotiomycetidae</taxon>
        <taxon>Eurotiales</taxon>
        <taxon>Aspergillaceae</taxon>
        <taxon>Penicillium</taxon>
    </lineage>
</organism>
<reference evidence="1" key="2">
    <citation type="journal article" date="2023" name="IMA Fungus">
        <title>Comparative genomic study of the Penicillium genus elucidates a diverse pangenome and 15 lateral gene transfer events.</title>
        <authorList>
            <person name="Petersen C."/>
            <person name="Sorensen T."/>
            <person name="Nielsen M.R."/>
            <person name="Sondergaard T.E."/>
            <person name="Sorensen J.L."/>
            <person name="Fitzpatrick D.A."/>
            <person name="Frisvad J.C."/>
            <person name="Nielsen K.L."/>
        </authorList>
    </citation>
    <scope>NUCLEOTIDE SEQUENCE</scope>
    <source>
        <strain evidence="1">IBT 26290</strain>
    </source>
</reference>
<proteinExistence type="predicted"/>
<evidence type="ECO:0000313" key="1">
    <source>
        <dbReference type="EMBL" id="KAJ5167962.1"/>
    </source>
</evidence>
<dbReference type="GeneID" id="81424857"/>